<gene>
    <name evidence="1" type="ORF">Vadar_000008</name>
</gene>
<dbReference type="Proteomes" id="UP000828048">
    <property type="component" value="Chromosome 1"/>
</dbReference>
<keyword evidence="2" id="KW-1185">Reference proteome</keyword>
<proteinExistence type="predicted"/>
<accession>A0ACB7XMS1</accession>
<evidence type="ECO:0000313" key="1">
    <source>
        <dbReference type="EMBL" id="KAH7841965.1"/>
    </source>
</evidence>
<protein>
    <submittedName>
        <fullName evidence="1">Uncharacterized protein</fullName>
    </submittedName>
</protein>
<sequence>MEAIIGWEQEADDGMTTSVTIIFPRLTSLELKELPLLTTFCPQACTFQGSHLERVFISDCPAMESLPSAVQRMIDDQQ</sequence>
<comment type="caution">
    <text evidence="1">The sequence shown here is derived from an EMBL/GenBank/DDBJ whole genome shotgun (WGS) entry which is preliminary data.</text>
</comment>
<dbReference type="EMBL" id="CM037151">
    <property type="protein sequence ID" value="KAH7841965.1"/>
    <property type="molecule type" value="Genomic_DNA"/>
</dbReference>
<organism evidence="1 2">
    <name type="scientific">Vaccinium darrowii</name>
    <dbReference type="NCBI Taxonomy" id="229202"/>
    <lineage>
        <taxon>Eukaryota</taxon>
        <taxon>Viridiplantae</taxon>
        <taxon>Streptophyta</taxon>
        <taxon>Embryophyta</taxon>
        <taxon>Tracheophyta</taxon>
        <taxon>Spermatophyta</taxon>
        <taxon>Magnoliopsida</taxon>
        <taxon>eudicotyledons</taxon>
        <taxon>Gunneridae</taxon>
        <taxon>Pentapetalae</taxon>
        <taxon>asterids</taxon>
        <taxon>Ericales</taxon>
        <taxon>Ericaceae</taxon>
        <taxon>Vaccinioideae</taxon>
        <taxon>Vaccinieae</taxon>
        <taxon>Vaccinium</taxon>
    </lineage>
</organism>
<reference evidence="1 2" key="1">
    <citation type="journal article" date="2021" name="Hortic Res">
        <title>High-quality reference genome and annotation aids understanding of berry development for evergreen blueberry (Vaccinium darrowii).</title>
        <authorList>
            <person name="Yu J."/>
            <person name="Hulse-Kemp A.M."/>
            <person name="Babiker E."/>
            <person name="Staton M."/>
        </authorList>
    </citation>
    <scope>NUCLEOTIDE SEQUENCE [LARGE SCALE GENOMIC DNA]</scope>
    <source>
        <strain evidence="2">cv. NJ 8807/NJ 8810</strain>
        <tissue evidence="1">Young leaf</tissue>
    </source>
</reference>
<evidence type="ECO:0000313" key="2">
    <source>
        <dbReference type="Proteomes" id="UP000828048"/>
    </source>
</evidence>
<name>A0ACB7XMS1_9ERIC</name>